<dbReference type="PROSITE" id="PS00136">
    <property type="entry name" value="SUBTILASE_ASP"/>
    <property type="match status" value="1"/>
</dbReference>
<evidence type="ECO:0000256" key="1">
    <source>
        <dbReference type="ARBA" id="ARBA00011073"/>
    </source>
</evidence>
<gene>
    <name evidence="6" type="ORF">Asi02nite_51620</name>
</gene>
<keyword evidence="2" id="KW-0378">Hydrolase</keyword>
<accession>A0ABQ4CWH8</accession>
<dbReference type="InterPro" id="IPR036852">
    <property type="entry name" value="Peptidase_S8/S53_dom_sf"/>
</dbReference>
<organism evidence="6 7">
    <name type="scientific">Asanoa siamensis</name>
    <dbReference type="NCBI Taxonomy" id="926357"/>
    <lineage>
        <taxon>Bacteria</taxon>
        <taxon>Bacillati</taxon>
        <taxon>Actinomycetota</taxon>
        <taxon>Actinomycetes</taxon>
        <taxon>Micromonosporales</taxon>
        <taxon>Micromonosporaceae</taxon>
        <taxon>Asanoa</taxon>
    </lineage>
</organism>
<name>A0ABQ4CWH8_9ACTN</name>
<comment type="caution">
    <text evidence="3">Lacks conserved residue(s) required for the propagation of feature annotation.</text>
</comment>
<dbReference type="Proteomes" id="UP000604117">
    <property type="component" value="Unassembled WGS sequence"/>
</dbReference>
<evidence type="ECO:0000256" key="4">
    <source>
        <dbReference type="SAM" id="MobiDB-lite"/>
    </source>
</evidence>
<dbReference type="PROSITE" id="PS51892">
    <property type="entry name" value="SUBTILASE"/>
    <property type="match status" value="1"/>
</dbReference>
<evidence type="ECO:0000259" key="5">
    <source>
        <dbReference type="Pfam" id="PF00082"/>
    </source>
</evidence>
<comment type="similarity">
    <text evidence="1 3">Belongs to the peptidase S8 family.</text>
</comment>
<feature type="domain" description="Peptidase S8/S53" evidence="5">
    <location>
        <begin position="2"/>
        <end position="85"/>
    </location>
</feature>
<protein>
    <recommendedName>
        <fullName evidence="5">Peptidase S8/S53 domain-containing protein</fullName>
    </recommendedName>
</protein>
<feature type="region of interest" description="Disordered" evidence="4">
    <location>
        <begin position="20"/>
        <end position="44"/>
    </location>
</feature>
<proteinExistence type="inferred from homology"/>
<evidence type="ECO:0000256" key="3">
    <source>
        <dbReference type="PROSITE-ProRule" id="PRU01240"/>
    </source>
</evidence>
<evidence type="ECO:0000313" key="6">
    <source>
        <dbReference type="EMBL" id="GIF75644.1"/>
    </source>
</evidence>
<evidence type="ECO:0000313" key="7">
    <source>
        <dbReference type="Proteomes" id="UP000604117"/>
    </source>
</evidence>
<dbReference type="RefSeq" id="WP_203716500.1">
    <property type="nucleotide sequence ID" value="NZ_BONE01000046.1"/>
</dbReference>
<dbReference type="Gene3D" id="3.40.50.200">
    <property type="entry name" value="Peptidase S8/S53 domain"/>
    <property type="match status" value="1"/>
</dbReference>
<dbReference type="Pfam" id="PF00082">
    <property type="entry name" value="Peptidase_S8"/>
    <property type="match status" value="1"/>
</dbReference>
<dbReference type="InterPro" id="IPR023827">
    <property type="entry name" value="Peptidase_S8_Asp-AS"/>
</dbReference>
<dbReference type="SUPFAM" id="SSF52743">
    <property type="entry name" value="Subtilisin-like"/>
    <property type="match status" value="1"/>
</dbReference>
<sequence>MVVAVVDTGVNANHRDLRGQVLTGKGFGPAASTDGRTDVDAARSHGTSMASIIARRGGGPDHMLGTAPKAKILPVNAGADSNGAGSRGGVHAHG</sequence>
<comment type="caution">
    <text evidence="6">The sequence shown here is derived from an EMBL/GenBank/DDBJ whole genome shotgun (WGS) entry which is preliminary data.</text>
</comment>
<feature type="region of interest" description="Disordered" evidence="4">
    <location>
        <begin position="74"/>
        <end position="94"/>
    </location>
</feature>
<evidence type="ECO:0000256" key="2">
    <source>
        <dbReference type="ARBA" id="ARBA00022801"/>
    </source>
</evidence>
<dbReference type="EMBL" id="BONE01000046">
    <property type="protein sequence ID" value="GIF75644.1"/>
    <property type="molecule type" value="Genomic_DNA"/>
</dbReference>
<reference evidence="6 7" key="1">
    <citation type="submission" date="2021-01" db="EMBL/GenBank/DDBJ databases">
        <title>Whole genome shotgun sequence of Asanoa siamensis NBRC 107932.</title>
        <authorList>
            <person name="Komaki H."/>
            <person name="Tamura T."/>
        </authorList>
    </citation>
    <scope>NUCLEOTIDE SEQUENCE [LARGE SCALE GENOMIC DNA]</scope>
    <source>
        <strain evidence="6 7">NBRC 107932</strain>
    </source>
</reference>
<dbReference type="InterPro" id="IPR000209">
    <property type="entry name" value="Peptidase_S8/S53_dom"/>
</dbReference>
<keyword evidence="7" id="KW-1185">Reference proteome</keyword>